<protein>
    <submittedName>
        <fullName evidence="10">Type II secretion system F family protein</fullName>
    </submittedName>
</protein>
<comment type="subcellular location">
    <subcellularLocation>
        <location evidence="1">Cell inner membrane</location>
        <topology evidence="1">Multi-pass membrane protein</topology>
    </subcellularLocation>
</comment>
<dbReference type="FunFam" id="1.20.81.30:FF:000001">
    <property type="entry name" value="Type II secretion system protein F"/>
    <property type="match status" value="1"/>
</dbReference>
<evidence type="ECO:0000256" key="1">
    <source>
        <dbReference type="ARBA" id="ARBA00004429"/>
    </source>
</evidence>
<dbReference type="InterPro" id="IPR042094">
    <property type="entry name" value="T2SS_GspF_sf"/>
</dbReference>
<proteinExistence type="inferred from homology"/>
<feature type="transmembrane region" description="Helical" evidence="8">
    <location>
        <begin position="222"/>
        <end position="241"/>
    </location>
</feature>
<evidence type="ECO:0000256" key="7">
    <source>
        <dbReference type="ARBA" id="ARBA00023136"/>
    </source>
</evidence>
<evidence type="ECO:0000256" key="3">
    <source>
        <dbReference type="ARBA" id="ARBA00022475"/>
    </source>
</evidence>
<evidence type="ECO:0000256" key="5">
    <source>
        <dbReference type="ARBA" id="ARBA00022692"/>
    </source>
</evidence>
<dbReference type="GO" id="GO:0015628">
    <property type="term" value="P:protein secretion by the type II secretion system"/>
    <property type="evidence" value="ECO:0007669"/>
    <property type="project" value="TreeGrafter"/>
</dbReference>
<evidence type="ECO:0000259" key="9">
    <source>
        <dbReference type="Pfam" id="PF00482"/>
    </source>
</evidence>
<evidence type="ECO:0000313" key="11">
    <source>
        <dbReference type="Proteomes" id="UP000248134"/>
    </source>
</evidence>
<dbReference type="GO" id="GO:0005886">
    <property type="term" value="C:plasma membrane"/>
    <property type="evidence" value="ECO:0007669"/>
    <property type="project" value="UniProtKB-SubCell"/>
</dbReference>
<sequence length="403" mass="42855">MTNFRYRALTAKGDIVSGSIAAASTAEVLQRIEYLGLVAIDASPETAKQGVSLSLGALSGPRPEDVTVFTRDLALLMKAGARLNDALELLANDMDVGRLRPVVLKIRTAILSGESFADALGRHAPLFPPMYLALIKVGEMSGTLDHILETLGNERGRAEAMRRKVTDALQYPAFVLLAAVGVLGFFVTFVLPQFSAVLRDFNAKTDPIIEVFMALSDLLRDHGVEVGSAVLAAALGGWLLWRQPGVRAATVVQLARLPLVSSVVEFHRTALFCRNLGILLGSGVNLTATLRILVDIMAVTGNLPVWTAMADRVRHGGKLSDALAKAAVLPGVAVRMLRLGEETGQLPVLSARVADFYEVKLQRQLDRIVGVIGPAAIVTISVVVGGLIVSVMTALLSVTQVVG</sequence>
<dbReference type="EMBL" id="QKQS01000006">
    <property type="protein sequence ID" value="PZA13636.1"/>
    <property type="molecule type" value="Genomic_DNA"/>
</dbReference>
<keyword evidence="4" id="KW-0997">Cell inner membrane</keyword>
<feature type="domain" description="Type II secretion system protein GspF" evidence="9">
    <location>
        <begin position="272"/>
        <end position="393"/>
    </location>
</feature>
<feature type="transmembrane region" description="Helical" evidence="8">
    <location>
        <begin position="171"/>
        <end position="191"/>
    </location>
</feature>
<dbReference type="InterPro" id="IPR018076">
    <property type="entry name" value="T2SS_GspF_dom"/>
</dbReference>
<keyword evidence="5 8" id="KW-0812">Transmembrane</keyword>
<dbReference type="PANTHER" id="PTHR30012">
    <property type="entry name" value="GENERAL SECRETION PATHWAY PROTEIN"/>
    <property type="match status" value="1"/>
</dbReference>
<organism evidence="10 11">
    <name type="scientific">Rhodopseudomonas palustris</name>
    <dbReference type="NCBI Taxonomy" id="1076"/>
    <lineage>
        <taxon>Bacteria</taxon>
        <taxon>Pseudomonadati</taxon>
        <taxon>Pseudomonadota</taxon>
        <taxon>Alphaproteobacteria</taxon>
        <taxon>Hyphomicrobiales</taxon>
        <taxon>Nitrobacteraceae</taxon>
        <taxon>Rhodopseudomonas</taxon>
    </lineage>
</organism>
<name>A0A323UR49_RHOPL</name>
<gene>
    <name evidence="10" type="ORF">DNX69_04600</name>
</gene>
<keyword evidence="7 8" id="KW-0472">Membrane</keyword>
<evidence type="ECO:0000256" key="2">
    <source>
        <dbReference type="ARBA" id="ARBA00005745"/>
    </source>
</evidence>
<keyword evidence="6 8" id="KW-1133">Transmembrane helix</keyword>
<dbReference type="PRINTS" id="PR00812">
    <property type="entry name" value="BCTERIALGSPF"/>
</dbReference>
<evidence type="ECO:0000313" key="10">
    <source>
        <dbReference type="EMBL" id="PZA13636.1"/>
    </source>
</evidence>
<evidence type="ECO:0000256" key="4">
    <source>
        <dbReference type="ARBA" id="ARBA00022519"/>
    </source>
</evidence>
<keyword evidence="3" id="KW-1003">Cell membrane</keyword>
<dbReference type="Gene3D" id="1.20.81.30">
    <property type="entry name" value="Type II secretion system (T2SS), domain F"/>
    <property type="match status" value="2"/>
</dbReference>
<dbReference type="AlphaFoldDB" id="A0A323UR49"/>
<feature type="transmembrane region" description="Helical" evidence="8">
    <location>
        <begin position="368"/>
        <end position="396"/>
    </location>
</feature>
<evidence type="ECO:0000256" key="8">
    <source>
        <dbReference type="SAM" id="Phobius"/>
    </source>
</evidence>
<comment type="similarity">
    <text evidence="2">Belongs to the GSP F family.</text>
</comment>
<reference evidence="10 11" key="1">
    <citation type="submission" date="2018-06" db="EMBL/GenBank/DDBJ databases">
        <title>Draft Whole-Genome Sequence of the purple photosynthetic bacterium Rhodospeudomonas palustris XCP.</title>
        <authorList>
            <person name="Rayyan A."/>
            <person name="Meyer T.E."/>
            <person name="Kyndt J.A."/>
        </authorList>
    </citation>
    <scope>NUCLEOTIDE SEQUENCE [LARGE SCALE GENOMIC DNA]</scope>
    <source>
        <strain evidence="10 11">XCP</strain>
    </source>
</reference>
<comment type="caution">
    <text evidence="10">The sequence shown here is derived from an EMBL/GenBank/DDBJ whole genome shotgun (WGS) entry which is preliminary data.</text>
</comment>
<dbReference type="PANTHER" id="PTHR30012:SF7">
    <property type="entry name" value="PROTEIN TRANSPORT PROTEIN HOFC HOMOLOG"/>
    <property type="match status" value="1"/>
</dbReference>
<dbReference type="OrthoDB" id="9805682at2"/>
<feature type="domain" description="Type II secretion system protein GspF" evidence="9">
    <location>
        <begin position="69"/>
        <end position="192"/>
    </location>
</feature>
<evidence type="ECO:0000256" key="6">
    <source>
        <dbReference type="ARBA" id="ARBA00022989"/>
    </source>
</evidence>
<dbReference type="InterPro" id="IPR003004">
    <property type="entry name" value="GspF/PilC"/>
</dbReference>
<dbReference type="Proteomes" id="UP000248134">
    <property type="component" value="Unassembled WGS sequence"/>
</dbReference>
<accession>A0A323UR49</accession>
<dbReference type="RefSeq" id="WP_110784798.1">
    <property type="nucleotide sequence ID" value="NZ_QKQS01000006.1"/>
</dbReference>
<dbReference type="Pfam" id="PF00482">
    <property type="entry name" value="T2SSF"/>
    <property type="match status" value="2"/>
</dbReference>